<accession>A0A6C0K3V5</accession>
<organism evidence="2">
    <name type="scientific">viral metagenome</name>
    <dbReference type="NCBI Taxonomy" id="1070528"/>
    <lineage>
        <taxon>unclassified sequences</taxon>
        <taxon>metagenomes</taxon>
        <taxon>organismal metagenomes</taxon>
    </lineage>
</organism>
<dbReference type="EMBL" id="MN740799">
    <property type="protein sequence ID" value="QHU12409.1"/>
    <property type="molecule type" value="Genomic_DNA"/>
</dbReference>
<dbReference type="AlphaFoldDB" id="A0A6C0K3V5"/>
<evidence type="ECO:0000313" key="2">
    <source>
        <dbReference type="EMBL" id="QHU12409.1"/>
    </source>
</evidence>
<protein>
    <submittedName>
        <fullName evidence="2">Uncharacterized protein</fullName>
    </submittedName>
</protein>
<proteinExistence type="predicted"/>
<feature type="compositionally biased region" description="Basic residues" evidence="1">
    <location>
        <begin position="122"/>
        <end position="137"/>
    </location>
</feature>
<feature type="region of interest" description="Disordered" evidence="1">
    <location>
        <begin position="111"/>
        <end position="137"/>
    </location>
</feature>
<sequence length="137" mass="15062">MSDFVSGDKVSWEISNNTFTGTVIQCYESRGTIPESCVVRIDSVKGILEIDKGLVGKTMPITRSILKKTLSSVINSKARNYELRRAYENITGQSAKPGNGPANLIREYAGVKVPKGAQGGSKKTRKARTKKTRRNKK</sequence>
<evidence type="ECO:0000256" key="1">
    <source>
        <dbReference type="SAM" id="MobiDB-lite"/>
    </source>
</evidence>
<reference evidence="2" key="1">
    <citation type="journal article" date="2020" name="Nature">
        <title>Giant virus diversity and host interactions through global metagenomics.</title>
        <authorList>
            <person name="Schulz F."/>
            <person name="Roux S."/>
            <person name="Paez-Espino D."/>
            <person name="Jungbluth S."/>
            <person name="Walsh D.A."/>
            <person name="Denef V.J."/>
            <person name="McMahon K.D."/>
            <person name="Konstantinidis K.T."/>
            <person name="Eloe-Fadrosh E.A."/>
            <person name="Kyrpides N.C."/>
            <person name="Woyke T."/>
        </authorList>
    </citation>
    <scope>NUCLEOTIDE SEQUENCE</scope>
    <source>
        <strain evidence="2">GVMAG-S-1101171-110</strain>
    </source>
</reference>
<name>A0A6C0K3V5_9ZZZZ</name>